<keyword evidence="1" id="KW-0472">Membrane</keyword>
<dbReference type="InParanoid" id="A0A317ZMH6"/>
<feature type="transmembrane region" description="Helical" evidence="1">
    <location>
        <begin position="20"/>
        <end position="38"/>
    </location>
</feature>
<dbReference type="EMBL" id="QHJQ01000003">
    <property type="protein sequence ID" value="PXA04601.1"/>
    <property type="molecule type" value="Genomic_DNA"/>
</dbReference>
<dbReference type="InterPro" id="IPR025291">
    <property type="entry name" value="DUF4153"/>
</dbReference>
<dbReference type="RefSeq" id="WP_110130406.1">
    <property type="nucleotide sequence ID" value="NZ_QHJQ01000003.1"/>
</dbReference>
<feature type="transmembrane region" description="Helical" evidence="1">
    <location>
        <begin position="142"/>
        <end position="165"/>
    </location>
</feature>
<feature type="transmembrane region" description="Helical" evidence="1">
    <location>
        <begin position="253"/>
        <end position="277"/>
    </location>
</feature>
<dbReference type="Proteomes" id="UP000247099">
    <property type="component" value="Unassembled WGS sequence"/>
</dbReference>
<gene>
    <name evidence="2" type="ORF">DDZ13_05345</name>
</gene>
<dbReference type="Pfam" id="PF13687">
    <property type="entry name" value="DUF4153"/>
    <property type="match status" value="1"/>
</dbReference>
<sequence length="598" mass="67797">MRLPSLTALSEGLRATILRFPVPTLFAAIVTGLLIYLFDSNFDEEVIMHYVLLAGLGFVASLLCDLAAEARGSSRGTRLSTQAFVVVLLILYGQFIMPDSLKDPRPTFFYSYFILLFALHLGIALVPALAPDGSKKIWRFNLSCFLRYFFSSVNAALLFSGLALAMLSVDKLFELDLDDEFYPRLWVLCAFFAHPMLFLGGLPRILSLVDHGDFPKPLRFSLCFIGLPLVALYLTILYAYIAKIGIQWSWPNGWVAMPIFVLAVISLLTYVLSLPLPKSENWARLYHRWLFRLLLPLAIVLFMALQVRLSDYGMTINRYLGLALAIWLFGLSLAYILRPALKIGWMPFSLLIVSLFSIYAGPLGAFGWSERAQLERIRALATELGVMEKGVLIPTEAPQDAEVVEELQSALSYVLKNFGTESMEKELASFLSTRKNIQASYRNSSYYMTNKVMEYLQLNDELEMTSTQFYAARNVTSTYGHEWMIDYNFYNSRNRNAKRSYELGTDELVVEISEEANYLSVQSNGIEVIDIEMTTWAAEIKEAVKTNGNRNNEPLVWHVENKDYRFSFVCTNAQLAGENRFRSATFTVFLTLPEPISP</sequence>
<feature type="transmembrane region" description="Helical" evidence="1">
    <location>
        <begin position="349"/>
        <end position="368"/>
    </location>
</feature>
<reference evidence="2 3" key="1">
    <citation type="submission" date="2018-05" db="EMBL/GenBank/DDBJ databases">
        <title>Coraliomargarita sinensis sp. nov., isolated from a marine solar saltern.</title>
        <authorList>
            <person name="Zhou L.Y."/>
        </authorList>
    </citation>
    <scope>NUCLEOTIDE SEQUENCE [LARGE SCALE GENOMIC DNA]</scope>
    <source>
        <strain evidence="2 3">WN38</strain>
    </source>
</reference>
<proteinExistence type="predicted"/>
<keyword evidence="3" id="KW-1185">Reference proteome</keyword>
<feature type="transmembrane region" description="Helical" evidence="1">
    <location>
        <begin position="289"/>
        <end position="307"/>
    </location>
</feature>
<feature type="transmembrane region" description="Helical" evidence="1">
    <location>
        <begin position="185"/>
        <end position="206"/>
    </location>
</feature>
<evidence type="ECO:0000256" key="1">
    <source>
        <dbReference type="SAM" id="Phobius"/>
    </source>
</evidence>
<protein>
    <recommendedName>
        <fullName evidence="4">DUF4153 domain-containing protein</fullName>
    </recommendedName>
</protein>
<evidence type="ECO:0000313" key="2">
    <source>
        <dbReference type="EMBL" id="PXA04601.1"/>
    </source>
</evidence>
<feature type="transmembrane region" description="Helical" evidence="1">
    <location>
        <begin position="319"/>
        <end position="337"/>
    </location>
</feature>
<keyword evidence="1" id="KW-1133">Transmembrane helix</keyword>
<keyword evidence="1" id="KW-0812">Transmembrane</keyword>
<evidence type="ECO:0000313" key="3">
    <source>
        <dbReference type="Proteomes" id="UP000247099"/>
    </source>
</evidence>
<feature type="transmembrane region" description="Helical" evidence="1">
    <location>
        <begin position="50"/>
        <end position="67"/>
    </location>
</feature>
<dbReference type="OrthoDB" id="9809196at2"/>
<evidence type="ECO:0008006" key="4">
    <source>
        <dbReference type="Google" id="ProtNLM"/>
    </source>
</evidence>
<feature type="transmembrane region" description="Helical" evidence="1">
    <location>
        <begin position="218"/>
        <end position="241"/>
    </location>
</feature>
<feature type="transmembrane region" description="Helical" evidence="1">
    <location>
        <begin position="79"/>
        <end position="97"/>
    </location>
</feature>
<feature type="transmembrane region" description="Helical" evidence="1">
    <location>
        <begin position="109"/>
        <end position="130"/>
    </location>
</feature>
<dbReference type="AlphaFoldDB" id="A0A317ZMH6"/>
<accession>A0A317ZMH6</accession>
<name>A0A317ZMH6_9BACT</name>
<comment type="caution">
    <text evidence="2">The sequence shown here is derived from an EMBL/GenBank/DDBJ whole genome shotgun (WGS) entry which is preliminary data.</text>
</comment>
<organism evidence="2 3">
    <name type="scientific">Coraliomargarita sinensis</name>
    <dbReference type="NCBI Taxonomy" id="2174842"/>
    <lineage>
        <taxon>Bacteria</taxon>
        <taxon>Pseudomonadati</taxon>
        <taxon>Verrucomicrobiota</taxon>
        <taxon>Opitutia</taxon>
        <taxon>Puniceicoccales</taxon>
        <taxon>Coraliomargaritaceae</taxon>
        <taxon>Coraliomargarita</taxon>
    </lineage>
</organism>